<dbReference type="AlphaFoldDB" id="A0A8T1YVB4"/>
<dbReference type="PANTHER" id="PTHR13683:SF750">
    <property type="entry name" value="ASPARTYL PROTEASE AED1"/>
    <property type="match status" value="1"/>
</dbReference>
<name>A0A8T1YVB4_9BRAS</name>
<evidence type="ECO:0000259" key="1">
    <source>
        <dbReference type="PROSITE" id="PS51767"/>
    </source>
</evidence>
<feature type="domain" description="Peptidase A1" evidence="1">
    <location>
        <begin position="1"/>
        <end position="95"/>
    </location>
</feature>
<dbReference type="InterPro" id="IPR001461">
    <property type="entry name" value="Aspartic_peptidase_A1"/>
</dbReference>
<proteinExistence type="predicted"/>
<dbReference type="GO" id="GO:0004190">
    <property type="term" value="F:aspartic-type endopeptidase activity"/>
    <property type="evidence" value="ECO:0007669"/>
    <property type="project" value="InterPro"/>
</dbReference>
<keyword evidence="3" id="KW-1185">Reference proteome</keyword>
<accession>A0A8T1YVB4</accession>
<organism evidence="2 3">
    <name type="scientific">Arabidopsis thaliana x Arabidopsis arenosa</name>
    <dbReference type="NCBI Taxonomy" id="1240361"/>
    <lineage>
        <taxon>Eukaryota</taxon>
        <taxon>Viridiplantae</taxon>
        <taxon>Streptophyta</taxon>
        <taxon>Embryophyta</taxon>
        <taxon>Tracheophyta</taxon>
        <taxon>Spermatophyta</taxon>
        <taxon>Magnoliopsida</taxon>
        <taxon>eudicotyledons</taxon>
        <taxon>Gunneridae</taxon>
        <taxon>Pentapetalae</taxon>
        <taxon>rosids</taxon>
        <taxon>malvids</taxon>
        <taxon>Brassicales</taxon>
        <taxon>Brassicaceae</taxon>
        <taxon>Camelineae</taxon>
        <taxon>Arabidopsis</taxon>
    </lineage>
</organism>
<evidence type="ECO:0000313" key="2">
    <source>
        <dbReference type="EMBL" id="KAG7550224.1"/>
    </source>
</evidence>
<sequence length="100" mass="10664">MSEYTITSSGDSELDTCYDFTGLKEVTIPKIAFSFSGGTVVELDPKGILYSSSERSKVCLAFAEYPDDNVAIFGSVQQQTLQVVYDGVGGRVGFAPNGCS</sequence>
<dbReference type="GO" id="GO:0006508">
    <property type="term" value="P:proteolysis"/>
    <property type="evidence" value="ECO:0007669"/>
    <property type="project" value="InterPro"/>
</dbReference>
<dbReference type="EMBL" id="JAEFBK010000011">
    <property type="protein sequence ID" value="KAG7550224.1"/>
    <property type="molecule type" value="Genomic_DNA"/>
</dbReference>
<dbReference type="InterPro" id="IPR033121">
    <property type="entry name" value="PEPTIDASE_A1"/>
</dbReference>
<dbReference type="Proteomes" id="UP000694240">
    <property type="component" value="Chromosome 11"/>
</dbReference>
<evidence type="ECO:0000313" key="3">
    <source>
        <dbReference type="Proteomes" id="UP000694240"/>
    </source>
</evidence>
<dbReference type="PANTHER" id="PTHR13683">
    <property type="entry name" value="ASPARTYL PROTEASES"/>
    <property type="match status" value="1"/>
</dbReference>
<dbReference type="PROSITE" id="PS51767">
    <property type="entry name" value="PEPTIDASE_A1"/>
    <property type="match status" value="1"/>
</dbReference>
<gene>
    <name evidence="2" type="ORF">ISN45_Aa06g010290</name>
</gene>
<dbReference type="InterPro" id="IPR032799">
    <property type="entry name" value="TAXi_C"/>
</dbReference>
<comment type="caution">
    <text evidence="2">The sequence shown here is derived from an EMBL/GenBank/DDBJ whole genome shotgun (WGS) entry which is preliminary data.</text>
</comment>
<dbReference type="Pfam" id="PF14541">
    <property type="entry name" value="TAXi_C"/>
    <property type="match status" value="1"/>
</dbReference>
<protein>
    <submittedName>
        <fullName evidence="2">Aspartic peptidase domain superfamily</fullName>
    </submittedName>
</protein>
<reference evidence="2 3" key="1">
    <citation type="submission" date="2020-12" db="EMBL/GenBank/DDBJ databases">
        <title>Concerted genomic and epigenomic changes stabilize Arabidopsis allopolyploids.</title>
        <authorList>
            <person name="Chen Z."/>
        </authorList>
    </citation>
    <scope>NUCLEOTIDE SEQUENCE [LARGE SCALE GENOMIC DNA]</scope>
    <source>
        <strain evidence="2">Allo738</strain>
        <tissue evidence="2">Leaf</tissue>
    </source>
</reference>